<proteinExistence type="predicted"/>
<organism evidence="1 3">
    <name type="scientific">Xaviernesmea rhizosphaerae</name>
    <dbReference type="NCBI Taxonomy" id="1672749"/>
    <lineage>
        <taxon>Bacteria</taxon>
        <taxon>Pseudomonadati</taxon>
        <taxon>Pseudomonadota</taxon>
        <taxon>Alphaproteobacteria</taxon>
        <taxon>Hyphomicrobiales</taxon>
        <taxon>Rhizobiaceae</taxon>
        <taxon>Rhizobium/Agrobacterium group</taxon>
        <taxon>Xaviernesmea</taxon>
    </lineage>
</organism>
<protein>
    <submittedName>
        <fullName evidence="1">Uncharacterized protein</fullName>
    </submittedName>
</protein>
<dbReference type="AlphaFoldDB" id="A0A1Q9AL15"/>
<dbReference type="OrthoDB" id="8278146at2"/>
<comment type="caution">
    <text evidence="1">The sequence shown here is derived from an EMBL/GenBank/DDBJ whole genome shotgun (WGS) entry which is preliminary data.</text>
</comment>
<dbReference type="RefSeq" id="WP_075634472.1">
    <property type="nucleotide sequence ID" value="NZ_MKIO01000025.1"/>
</dbReference>
<dbReference type="EMBL" id="MSPX01000012">
    <property type="protein sequence ID" value="OQP85631.1"/>
    <property type="molecule type" value="Genomic_DNA"/>
</dbReference>
<keyword evidence="4" id="KW-1185">Reference proteome</keyword>
<dbReference type="EMBL" id="MKIO01000025">
    <property type="protein sequence ID" value="OLP55987.1"/>
    <property type="molecule type" value="Genomic_DNA"/>
</dbReference>
<evidence type="ECO:0000313" key="3">
    <source>
        <dbReference type="Proteomes" id="UP000186143"/>
    </source>
</evidence>
<name>A0A1Q9AL15_9HYPH</name>
<reference evidence="2" key="2">
    <citation type="submission" date="2016-12" db="EMBL/GenBank/DDBJ databases">
        <authorList>
            <person name="Zhang X."/>
            <person name="Zhao J."/>
        </authorList>
    </citation>
    <scope>NUCLEOTIDE SEQUENCE</scope>
    <source>
        <strain evidence="2">RD15</strain>
    </source>
</reference>
<reference evidence="1 3" key="1">
    <citation type="submission" date="2016-09" db="EMBL/GenBank/DDBJ databases">
        <title>Rhizobium sp. nov., a novel species isolated from the rice rhizosphere.</title>
        <authorList>
            <person name="Zhao J."/>
            <person name="Zhang X."/>
        </authorList>
    </citation>
    <scope>NUCLEOTIDE SEQUENCE [LARGE SCALE GENOMIC DNA]</scope>
    <source>
        <strain evidence="1 3">MH17</strain>
    </source>
</reference>
<sequence>MQYRVQFFSWTPSFGVRQVGRVITTNAPSPKLAAITLLNLPLDETGAPKNLAVRVWSPDEEEKADCACFYYH</sequence>
<accession>A0A1Q9AL15</accession>
<reference evidence="2 4" key="3">
    <citation type="journal article" date="2017" name="Antonie Van Leeuwenhoek">
        <title>Rhizobium rhizosphaerae sp. nov., a novel species isolated from rice rhizosphere.</title>
        <authorList>
            <person name="Zhao J.J."/>
            <person name="Zhang J."/>
            <person name="Zhang R.J."/>
            <person name="Zhang C.W."/>
            <person name="Yin H.Q."/>
            <person name="Zhang X.X."/>
        </authorList>
    </citation>
    <scope>NUCLEOTIDE SEQUENCE [LARGE SCALE GENOMIC DNA]</scope>
    <source>
        <strain evidence="2 4">RD15</strain>
    </source>
</reference>
<evidence type="ECO:0000313" key="2">
    <source>
        <dbReference type="EMBL" id="OQP85631.1"/>
    </source>
</evidence>
<evidence type="ECO:0000313" key="4">
    <source>
        <dbReference type="Proteomes" id="UP000192652"/>
    </source>
</evidence>
<dbReference type="Proteomes" id="UP000186143">
    <property type="component" value="Unassembled WGS sequence"/>
</dbReference>
<gene>
    <name evidence="1" type="ORF">BJF92_02470</name>
    <name evidence="2" type="ORF">BTR14_14210</name>
</gene>
<dbReference type="Proteomes" id="UP000192652">
    <property type="component" value="Unassembled WGS sequence"/>
</dbReference>
<evidence type="ECO:0000313" key="1">
    <source>
        <dbReference type="EMBL" id="OLP55987.1"/>
    </source>
</evidence>